<feature type="transmembrane region" description="Helical" evidence="1">
    <location>
        <begin position="51"/>
        <end position="71"/>
    </location>
</feature>
<keyword evidence="1" id="KW-0812">Transmembrane</keyword>
<evidence type="ECO:0000313" key="3">
    <source>
        <dbReference type="Proteomes" id="UP000199518"/>
    </source>
</evidence>
<keyword evidence="1" id="KW-1133">Transmembrane helix</keyword>
<dbReference type="EMBL" id="FOQD01000018">
    <property type="protein sequence ID" value="SFJ34276.1"/>
    <property type="molecule type" value="Genomic_DNA"/>
</dbReference>
<keyword evidence="3" id="KW-1185">Reference proteome</keyword>
<gene>
    <name evidence="2" type="ORF">SAMN05421753_118124</name>
</gene>
<protein>
    <submittedName>
        <fullName evidence="2">Peroxiredoxin</fullName>
    </submittedName>
</protein>
<dbReference type="Gene3D" id="3.40.30.10">
    <property type="entry name" value="Glutaredoxin"/>
    <property type="match status" value="1"/>
</dbReference>
<reference evidence="3" key="1">
    <citation type="submission" date="2016-10" db="EMBL/GenBank/DDBJ databases">
        <authorList>
            <person name="Varghese N."/>
            <person name="Submissions S."/>
        </authorList>
    </citation>
    <scope>NUCLEOTIDE SEQUENCE [LARGE SCALE GENOMIC DNA]</scope>
    <source>
        <strain evidence="3">DSM 26348</strain>
    </source>
</reference>
<dbReference type="Pfam" id="PF13911">
    <property type="entry name" value="AhpC-TSA_2"/>
    <property type="match status" value="1"/>
</dbReference>
<keyword evidence="1" id="KW-0472">Membrane</keyword>
<name>A0A1I3QM42_9PLAN</name>
<dbReference type="Proteomes" id="UP000199518">
    <property type="component" value="Unassembled WGS sequence"/>
</dbReference>
<dbReference type="InterPro" id="IPR036249">
    <property type="entry name" value="Thioredoxin-like_sf"/>
</dbReference>
<accession>A0A1I3QM42</accession>
<dbReference type="AlphaFoldDB" id="A0A1I3QM42"/>
<evidence type="ECO:0000313" key="2">
    <source>
        <dbReference type="EMBL" id="SFJ34276.1"/>
    </source>
</evidence>
<evidence type="ECO:0000256" key="1">
    <source>
        <dbReference type="SAM" id="Phobius"/>
    </source>
</evidence>
<dbReference type="RefSeq" id="WP_175517704.1">
    <property type="nucleotide sequence ID" value="NZ_FOQD01000018.1"/>
</dbReference>
<organism evidence="2 3">
    <name type="scientific">Planctomicrobium piriforme</name>
    <dbReference type="NCBI Taxonomy" id="1576369"/>
    <lineage>
        <taxon>Bacteria</taxon>
        <taxon>Pseudomonadati</taxon>
        <taxon>Planctomycetota</taxon>
        <taxon>Planctomycetia</taxon>
        <taxon>Planctomycetales</taxon>
        <taxon>Planctomycetaceae</taxon>
        <taxon>Planctomicrobium</taxon>
    </lineage>
</organism>
<dbReference type="NCBIfam" id="NF040769">
    <property type="entry name" value="SelL_rel_redox"/>
    <property type="match status" value="1"/>
</dbReference>
<dbReference type="STRING" id="1576369.SAMN05421753_118124"/>
<feature type="transmembrane region" description="Helical" evidence="1">
    <location>
        <begin position="78"/>
        <end position="97"/>
    </location>
</feature>
<dbReference type="SUPFAM" id="SSF52833">
    <property type="entry name" value="Thioredoxin-like"/>
    <property type="match status" value="1"/>
</dbReference>
<feature type="transmembrane region" description="Helical" evidence="1">
    <location>
        <begin position="12"/>
        <end position="31"/>
    </location>
</feature>
<sequence>MNDPASHAPRWMSTVLRAAGIYNLVWGAWVVLWPEWSLRVCGYPEPLNYPQFWQCIGMIVGVYGIGYWIAASDPVRHWPIVFVGFLGKVLGPIGFLWGYSQGTLPLSAGRINITNDVIWWAPFAAILWHALRTSADRPARDPAPLDLSSAIGTVRSQSGETLSELSAAKPLLLVFLRHVGCTFCLEALSDLAKQRPEIEARGTRIALVHLSDEGVAGELFRQYGLDDLPRFSDPDQRLYQAFGLKQGRFLQLFGWKVLSRGTQAAIFEGHGFGGLQGNGLRMPGVFLLRDGTVVASYRHQTTADRPDYCELASGGRQSTDVRHNGSGL</sequence>
<proteinExistence type="predicted"/>
<dbReference type="InterPro" id="IPR032801">
    <property type="entry name" value="PXL2A/B/C"/>
</dbReference>